<dbReference type="Proteomes" id="UP001642360">
    <property type="component" value="Unassembled WGS sequence"/>
</dbReference>
<protein>
    <submittedName>
        <fullName evidence="2">Uncharacterized protein</fullName>
    </submittedName>
</protein>
<sequence length="95" mass="10253">MNANGPERPPSLPSRPAEQDPNRRGPAGQKAIAAEKRHTREQSHEQSTRPTAERKISKMKNDPASKPSTMPKINSQKIAPDGTLPKSVGNPAPTP</sequence>
<reference evidence="2 3" key="1">
    <citation type="submission" date="2024-02" db="EMBL/GenBank/DDBJ databases">
        <authorList>
            <person name="Vignale AGUSTIN F."/>
            <person name="Sosa J E."/>
            <person name="Modenutti C."/>
        </authorList>
    </citation>
    <scope>NUCLEOTIDE SEQUENCE [LARGE SCALE GENOMIC DNA]</scope>
</reference>
<comment type="caution">
    <text evidence="2">The sequence shown here is derived from an EMBL/GenBank/DDBJ whole genome shotgun (WGS) entry which is preliminary data.</text>
</comment>
<proteinExistence type="predicted"/>
<organism evidence="2 3">
    <name type="scientific">Ilex paraguariensis</name>
    <name type="common">yerba mate</name>
    <dbReference type="NCBI Taxonomy" id="185542"/>
    <lineage>
        <taxon>Eukaryota</taxon>
        <taxon>Viridiplantae</taxon>
        <taxon>Streptophyta</taxon>
        <taxon>Embryophyta</taxon>
        <taxon>Tracheophyta</taxon>
        <taxon>Spermatophyta</taxon>
        <taxon>Magnoliopsida</taxon>
        <taxon>eudicotyledons</taxon>
        <taxon>Gunneridae</taxon>
        <taxon>Pentapetalae</taxon>
        <taxon>asterids</taxon>
        <taxon>campanulids</taxon>
        <taxon>Aquifoliales</taxon>
        <taxon>Aquifoliaceae</taxon>
        <taxon>Ilex</taxon>
    </lineage>
</organism>
<evidence type="ECO:0000256" key="1">
    <source>
        <dbReference type="SAM" id="MobiDB-lite"/>
    </source>
</evidence>
<dbReference type="AlphaFoldDB" id="A0ABC8TQ31"/>
<feature type="region of interest" description="Disordered" evidence="1">
    <location>
        <begin position="1"/>
        <end position="95"/>
    </location>
</feature>
<keyword evidence="3" id="KW-1185">Reference proteome</keyword>
<feature type="compositionally biased region" description="Basic and acidic residues" evidence="1">
    <location>
        <begin position="33"/>
        <end position="63"/>
    </location>
</feature>
<evidence type="ECO:0000313" key="3">
    <source>
        <dbReference type="Proteomes" id="UP001642360"/>
    </source>
</evidence>
<name>A0ABC8TQ31_9AQUA</name>
<dbReference type="EMBL" id="CAUOFW020005208">
    <property type="protein sequence ID" value="CAK9169019.1"/>
    <property type="molecule type" value="Genomic_DNA"/>
</dbReference>
<evidence type="ECO:0000313" key="2">
    <source>
        <dbReference type="EMBL" id="CAK9169019.1"/>
    </source>
</evidence>
<accession>A0ABC8TQ31</accession>
<gene>
    <name evidence="2" type="ORF">ILEXP_LOCUS38450</name>
</gene>
<feature type="compositionally biased region" description="Polar residues" evidence="1">
    <location>
        <begin position="66"/>
        <end position="77"/>
    </location>
</feature>